<dbReference type="SUPFAM" id="SSF52047">
    <property type="entry name" value="RNI-like"/>
    <property type="match status" value="1"/>
</dbReference>
<organism evidence="1 2">
    <name type="scientific">Trachipleistophora hominis</name>
    <name type="common">Microsporidian parasite</name>
    <dbReference type="NCBI Taxonomy" id="72359"/>
    <lineage>
        <taxon>Eukaryota</taxon>
        <taxon>Fungi</taxon>
        <taxon>Fungi incertae sedis</taxon>
        <taxon>Microsporidia</taxon>
        <taxon>Pleistophoridae</taxon>
        <taxon>Trachipleistophora</taxon>
    </lineage>
</organism>
<name>L7JX42_TRAHO</name>
<evidence type="ECO:0000313" key="1">
    <source>
        <dbReference type="EMBL" id="ELQ75302.1"/>
    </source>
</evidence>
<dbReference type="InParanoid" id="L7JX42"/>
<gene>
    <name evidence="1" type="ORF">THOM_1744</name>
</gene>
<dbReference type="VEuPathDB" id="MicrosporidiaDB:THOM_1744"/>
<accession>L7JX42</accession>
<dbReference type="Proteomes" id="UP000011185">
    <property type="component" value="Unassembled WGS sequence"/>
</dbReference>
<dbReference type="HOGENOM" id="CLU_1120785_0_0_1"/>
<proteinExistence type="predicted"/>
<dbReference type="EMBL" id="JH993973">
    <property type="protein sequence ID" value="ELQ75302.1"/>
    <property type="molecule type" value="Genomic_DNA"/>
</dbReference>
<protein>
    <submittedName>
        <fullName evidence="1">Putative LRR containing protein</fullName>
    </submittedName>
</protein>
<dbReference type="OrthoDB" id="1081807at2759"/>
<sequence length="248" mass="28853">MQDRSIEYHLRESLFYETSSAVVNTILETILNVFVAQTIRNIEFESIQLSKHNYKILTNLKTLIVLDLGTKSITDKLFGCLPPNLKLLNIAGLKKYEKSEGIKYNLIEVQRIAELSNLKVFIIDADLIFKICALSFIPSSVEVLKIYFEVIPEKLPVLPEPLLHLRELYIECNNPYEDHYNRGMNITHTKPFIDYLQKCIDFESLEQFVFVSPYTLIKIDPLTLEFIETRSGKFYEHFGPIHDEVDRS</sequence>
<reference evidence="1 2" key="1">
    <citation type="journal article" date="2012" name="PLoS Pathog.">
        <title>The genome of the obligate intracellular parasite Trachipleistophora hominis: new insights into microsporidian genome dynamics and reductive evolution.</title>
        <authorList>
            <person name="Heinz E."/>
            <person name="Williams T.A."/>
            <person name="Nakjang S."/>
            <person name="Noel C.J."/>
            <person name="Swan D.C."/>
            <person name="Goldberg A.V."/>
            <person name="Harris S.R."/>
            <person name="Weinmaier T."/>
            <person name="Markert S."/>
            <person name="Becher D."/>
            <person name="Bernhardt J."/>
            <person name="Dagan T."/>
            <person name="Hacker C."/>
            <person name="Lucocq J.M."/>
            <person name="Schweder T."/>
            <person name="Rattei T."/>
            <person name="Hall N."/>
            <person name="Hirt R.P."/>
            <person name="Embley T.M."/>
        </authorList>
    </citation>
    <scope>NUCLEOTIDE SEQUENCE [LARGE SCALE GENOMIC DNA]</scope>
</reference>
<evidence type="ECO:0000313" key="2">
    <source>
        <dbReference type="Proteomes" id="UP000011185"/>
    </source>
</evidence>
<dbReference type="AlphaFoldDB" id="L7JX42"/>
<keyword evidence="2" id="KW-1185">Reference proteome</keyword>